<evidence type="ECO:0000256" key="5">
    <source>
        <dbReference type="ARBA" id="ARBA00022727"/>
    </source>
</evidence>
<proteinExistence type="inferred from homology"/>
<dbReference type="InterPro" id="IPR029057">
    <property type="entry name" value="PRTase-like"/>
</dbReference>
<organism evidence="11 12">
    <name type="scientific">Tritrichomonas musculus</name>
    <dbReference type="NCBI Taxonomy" id="1915356"/>
    <lineage>
        <taxon>Eukaryota</taxon>
        <taxon>Metamonada</taxon>
        <taxon>Parabasalia</taxon>
        <taxon>Tritrichomonadida</taxon>
        <taxon>Tritrichomonadidae</taxon>
        <taxon>Tritrichomonas</taxon>
    </lineage>
</organism>
<comment type="catalytic activity">
    <reaction evidence="9">
        <text>D-ribose 5-phosphate + ATP = 5-phospho-alpha-D-ribose 1-diphosphate + AMP + H(+)</text>
        <dbReference type="Rhea" id="RHEA:15609"/>
        <dbReference type="ChEBI" id="CHEBI:15378"/>
        <dbReference type="ChEBI" id="CHEBI:30616"/>
        <dbReference type="ChEBI" id="CHEBI:58017"/>
        <dbReference type="ChEBI" id="CHEBI:78346"/>
        <dbReference type="ChEBI" id="CHEBI:456215"/>
        <dbReference type="EC" id="2.7.6.1"/>
    </reaction>
</comment>
<evidence type="ECO:0000256" key="4">
    <source>
        <dbReference type="ARBA" id="ARBA00022679"/>
    </source>
</evidence>
<evidence type="ECO:0000256" key="7">
    <source>
        <dbReference type="ARBA" id="ARBA00022777"/>
    </source>
</evidence>
<dbReference type="NCBIfam" id="TIGR01251">
    <property type="entry name" value="ribP_PPkin"/>
    <property type="match status" value="1"/>
</dbReference>
<keyword evidence="7" id="KW-0418">Kinase</keyword>
<evidence type="ECO:0000256" key="6">
    <source>
        <dbReference type="ARBA" id="ARBA00022741"/>
    </source>
</evidence>
<dbReference type="SMART" id="SM01400">
    <property type="entry name" value="Pribosyltran_N"/>
    <property type="match status" value="1"/>
</dbReference>
<accession>A0ABR2K009</accession>
<dbReference type="InterPro" id="IPR029099">
    <property type="entry name" value="Pribosyltran_N"/>
</dbReference>
<dbReference type="EMBL" id="JAPFFF010000008">
    <property type="protein sequence ID" value="KAK8884437.1"/>
    <property type="molecule type" value="Genomic_DNA"/>
</dbReference>
<dbReference type="PANTHER" id="PTHR10210:SF32">
    <property type="entry name" value="RIBOSE-PHOSPHATE PYROPHOSPHOKINASE 2"/>
    <property type="match status" value="1"/>
</dbReference>
<dbReference type="CDD" id="cd06223">
    <property type="entry name" value="PRTases_typeI"/>
    <property type="match status" value="1"/>
</dbReference>
<dbReference type="Pfam" id="PF13793">
    <property type="entry name" value="Pribosyltran_N"/>
    <property type="match status" value="1"/>
</dbReference>
<dbReference type="InterPro" id="IPR005946">
    <property type="entry name" value="Rib-P_diPkinase"/>
</dbReference>
<gene>
    <name evidence="11" type="ORF">M9Y10_043547</name>
</gene>
<protein>
    <recommendedName>
        <fullName evidence="3">ribose-phosphate diphosphokinase</fullName>
        <ecNumber evidence="3">2.7.6.1</ecNumber>
    </recommendedName>
</protein>
<keyword evidence="5" id="KW-0545">Nucleotide biosynthesis</keyword>
<comment type="pathway">
    <text evidence="1">Metabolic intermediate biosynthesis; 5-phospho-alpha-D-ribose 1-diphosphate biosynthesis; 5-phospho-alpha-D-ribose 1-diphosphate from D-ribose 5-phosphate (route I): step 1/1.</text>
</comment>
<dbReference type="EC" id="2.7.6.1" evidence="3"/>
<name>A0ABR2K009_9EUKA</name>
<keyword evidence="6" id="KW-0547">Nucleotide-binding</keyword>
<dbReference type="PANTHER" id="PTHR10210">
    <property type="entry name" value="RIBOSE-PHOSPHATE DIPHOSPHOKINASE FAMILY MEMBER"/>
    <property type="match status" value="1"/>
</dbReference>
<evidence type="ECO:0000256" key="2">
    <source>
        <dbReference type="ARBA" id="ARBA00006478"/>
    </source>
</evidence>
<evidence type="ECO:0000256" key="3">
    <source>
        <dbReference type="ARBA" id="ARBA00013247"/>
    </source>
</evidence>
<keyword evidence="12" id="KW-1185">Reference proteome</keyword>
<dbReference type="InterPro" id="IPR000836">
    <property type="entry name" value="PRTase_dom"/>
</dbReference>
<evidence type="ECO:0000256" key="9">
    <source>
        <dbReference type="ARBA" id="ARBA00049535"/>
    </source>
</evidence>
<evidence type="ECO:0000313" key="11">
    <source>
        <dbReference type="EMBL" id="KAK8884437.1"/>
    </source>
</evidence>
<dbReference type="Pfam" id="PF14572">
    <property type="entry name" value="Pribosyl_synth"/>
    <property type="match status" value="1"/>
</dbReference>
<evidence type="ECO:0000313" key="12">
    <source>
        <dbReference type="Proteomes" id="UP001470230"/>
    </source>
</evidence>
<dbReference type="SUPFAM" id="SSF53271">
    <property type="entry name" value="PRTase-like"/>
    <property type="match status" value="2"/>
</dbReference>
<evidence type="ECO:0000256" key="1">
    <source>
        <dbReference type="ARBA" id="ARBA00004996"/>
    </source>
</evidence>
<evidence type="ECO:0000256" key="8">
    <source>
        <dbReference type="ARBA" id="ARBA00022840"/>
    </source>
</evidence>
<sequence>MSENILLLSTQKAEYFADLIYKHLTNENFKISRLNLIRSKFPDGENYYCLDVQTNFELLGKTAIYVCPLTCDDEILEVLRVGQTLVQYGVRRRIFIIPFLAYSTMERAVKYGEVVTGKCTIQMLSAIGSVGNGNVFLLFDLHTAGLLHYFEGSCVRLEIYGQKVLSKALPRLEFDSKTYMFASADLGRTAWVNAFARDNGTGVAFIRKMRIHENGKVTTQVCEVIGDVKDKHVIIYDDMTRTGGTLIHAAETYMNQGALSVDVMVSHLALISEKEINAMIASPIRKIVTTNSHPKTQHPMILGNDKFIIIDAAQEFEECLEEILPKD</sequence>
<comment type="similarity">
    <text evidence="2">Belongs to the ribose-phosphate pyrophosphokinase family.</text>
</comment>
<reference evidence="11 12" key="1">
    <citation type="submission" date="2024-04" db="EMBL/GenBank/DDBJ databases">
        <title>Tritrichomonas musculus Genome.</title>
        <authorList>
            <person name="Alves-Ferreira E."/>
            <person name="Grigg M."/>
            <person name="Lorenzi H."/>
            <person name="Galac M."/>
        </authorList>
    </citation>
    <scope>NUCLEOTIDE SEQUENCE [LARGE SCALE GENOMIC DNA]</scope>
    <source>
        <strain evidence="11 12">EAF2021</strain>
    </source>
</reference>
<keyword evidence="8" id="KW-0067">ATP-binding</keyword>
<evidence type="ECO:0000259" key="10">
    <source>
        <dbReference type="Pfam" id="PF13793"/>
    </source>
</evidence>
<comment type="caution">
    <text evidence="11">The sequence shown here is derived from an EMBL/GenBank/DDBJ whole genome shotgun (WGS) entry which is preliminary data.</text>
</comment>
<keyword evidence="4" id="KW-0808">Transferase</keyword>
<feature type="domain" description="Ribose-phosphate pyrophosphokinase N-terminal" evidence="10">
    <location>
        <begin position="6"/>
        <end position="128"/>
    </location>
</feature>
<dbReference type="Proteomes" id="UP001470230">
    <property type="component" value="Unassembled WGS sequence"/>
</dbReference>
<dbReference type="Gene3D" id="3.40.50.2020">
    <property type="match status" value="2"/>
</dbReference>